<dbReference type="PANTHER" id="PTHR32018:SF6">
    <property type="entry name" value="RHAMNOGALACTURONAN ENDOLYASE"/>
    <property type="match status" value="1"/>
</dbReference>
<evidence type="ECO:0000313" key="10">
    <source>
        <dbReference type="EMBL" id="KAK1370821.1"/>
    </source>
</evidence>
<keyword evidence="7" id="KW-0456">Lyase</keyword>
<evidence type="ECO:0000256" key="6">
    <source>
        <dbReference type="ARBA" id="ARBA00022729"/>
    </source>
</evidence>
<dbReference type="InterPro" id="IPR011013">
    <property type="entry name" value="Gal_mutarotase_sf_dom"/>
</dbReference>
<dbReference type="Gene3D" id="2.60.40.1120">
    <property type="entry name" value="Carboxypeptidase-like, regulatory domain"/>
    <property type="match status" value="1"/>
</dbReference>
<dbReference type="GO" id="GO:0005975">
    <property type="term" value="P:carbohydrate metabolic process"/>
    <property type="evidence" value="ECO:0007669"/>
    <property type="project" value="InterPro"/>
</dbReference>
<dbReference type="CDD" id="cd10316">
    <property type="entry name" value="RGL4_M"/>
    <property type="match status" value="1"/>
</dbReference>
<dbReference type="Pfam" id="PF14683">
    <property type="entry name" value="CBM-like"/>
    <property type="match status" value="1"/>
</dbReference>
<dbReference type="GO" id="GO:0030246">
    <property type="term" value="F:carbohydrate binding"/>
    <property type="evidence" value="ECO:0007669"/>
    <property type="project" value="InterPro"/>
</dbReference>
<evidence type="ECO:0000259" key="8">
    <source>
        <dbReference type="Pfam" id="PF14683"/>
    </source>
</evidence>
<accession>A0AAD8HPE1</accession>
<dbReference type="InterPro" id="IPR029413">
    <property type="entry name" value="RG-lyase_II"/>
</dbReference>
<evidence type="ECO:0000256" key="2">
    <source>
        <dbReference type="ARBA" id="ARBA00004613"/>
    </source>
</evidence>
<comment type="caution">
    <text evidence="10">The sequence shown here is derived from an EMBL/GenBank/DDBJ whole genome shotgun (WGS) entry which is preliminary data.</text>
</comment>
<dbReference type="SUPFAM" id="SSF49452">
    <property type="entry name" value="Starch-binding domain-like"/>
    <property type="match status" value="1"/>
</dbReference>
<dbReference type="InterPro" id="IPR051850">
    <property type="entry name" value="Polysacch_Lyase_4"/>
</dbReference>
<dbReference type="Pfam" id="PF14686">
    <property type="entry name" value="fn3_3"/>
    <property type="match status" value="1"/>
</dbReference>
<dbReference type="PANTHER" id="PTHR32018">
    <property type="entry name" value="RHAMNOGALACTURONATE LYASE FAMILY PROTEIN"/>
    <property type="match status" value="1"/>
</dbReference>
<evidence type="ECO:0000256" key="1">
    <source>
        <dbReference type="ARBA" id="ARBA00001324"/>
    </source>
</evidence>
<dbReference type="Proteomes" id="UP001237642">
    <property type="component" value="Unassembled WGS sequence"/>
</dbReference>
<keyword evidence="11" id="KW-1185">Reference proteome</keyword>
<comment type="similarity">
    <text evidence="3">Belongs to the polysaccharide lyase 4 family.</text>
</comment>
<feature type="domain" description="Rhamnogalacturonan lyase" evidence="8">
    <location>
        <begin position="488"/>
        <end position="677"/>
    </location>
</feature>
<keyword evidence="5" id="KW-0964">Secreted</keyword>
<organism evidence="10 11">
    <name type="scientific">Heracleum sosnowskyi</name>
    <dbReference type="NCBI Taxonomy" id="360622"/>
    <lineage>
        <taxon>Eukaryota</taxon>
        <taxon>Viridiplantae</taxon>
        <taxon>Streptophyta</taxon>
        <taxon>Embryophyta</taxon>
        <taxon>Tracheophyta</taxon>
        <taxon>Spermatophyta</taxon>
        <taxon>Magnoliopsida</taxon>
        <taxon>eudicotyledons</taxon>
        <taxon>Gunneridae</taxon>
        <taxon>Pentapetalae</taxon>
        <taxon>asterids</taxon>
        <taxon>campanulids</taxon>
        <taxon>Apiales</taxon>
        <taxon>Apiaceae</taxon>
        <taxon>Apioideae</taxon>
        <taxon>apioid superclade</taxon>
        <taxon>Tordylieae</taxon>
        <taxon>Tordyliinae</taxon>
        <taxon>Heracleum</taxon>
    </lineage>
</organism>
<dbReference type="InterPro" id="IPR029411">
    <property type="entry name" value="RG-lyase_III"/>
</dbReference>
<dbReference type="Pfam" id="PF06045">
    <property type="entry name" value="Rhamnogal_lyase"/>
    <property type="match status" value="1"/>
</dbReference>
<dbReference type="InterPro" id="IPR013784">
    <property type="entry name" value="Carb-bd-like_fold"/>
</dbReference>
<dbReference type="InterPro" id="IPR014718">
    <property type="entry name" value="GH-type_carb-bd"/>
</dbReference>
<sequence>MRSSPELPFLKIQFAFEISKLVGIQMKRGNYVAGLLGFVFQLFLLTESTVRRQNINKSNSPPVLLQILADHVAVDNGLAKFNFSNPDGMVTGISYNGIENILEPRNAKDERGYWDVVWGQTGDPAKDVFDKIAGEKLTVVVQNEDQVELSFTKTVITPISGTLPLNIDKRYIVLRGVPGIYSYAIFERLKGWESSVLWQGRIVFKLQEKLFQFMTVTDDRQRVMPTFKDRETGTPLAYPEAVLLKIPFEGEVDDKYQYSTEDKDNKVHGWTCSDPPTGFWMITPSDEFRVAGPVKQDLTSHAGPTALNMFFSTHYAGESLGLQFGVGEPWKKVFGPVFMYLNSGLDKAKTTSLWQDAKEQMLIETESWPYDFPHSADYFPANKRGTVSGTLLVRDGKSIPANFANVGLALPGAAGSWQIENKGYQFWTQTDNKGNFLIKNVLPGTYNLYAWVPGFIGDYVYEKIVTITPGSNIKLNNVVYTPPRNGPTLWEIGIPDRTAAEFFIPPPLPTLENKLLSKLPKEGFRQYGLWDRYTDLHPTEDLTFTIGVSSYQKDWFYFQATRRQGNKNYVATIWKILFDLKQVEAAKNYTLQLALASASQAELQVRVNNEQAARPVFSTGLLGDDNAIARHGIHGLYYLYSISFPGSLLHTGQNTIFLRQSRAGSPFIGVMYDYIRLEQPPSLGGHTSTEL</sequence>
<proteinExistence type="inferred from homology"/>
<dbReference type="Gene3D" id="2.60.120.260">
    <property type="entry name" value="Galactose-binding domain-like"/>
    <property type="match status" value="1"/>
</dbReference>
<evidence type="ECO:0000256" key="5">
    <source>
        <dbReference type="ARBA" id="ARBA00022525"/>
    </source>
</evidence>
<dbReference type="GO" id="GO:0005576">
    <property type="term" value="C:extracellular region"/>
    <property type="evidence" value="ECO:0007669"/>
    <property type="project" value="UniProtKB-SubCell"/>
</dbReference>
<evidence type="ECO:0000256" key="4">
    <source>
        <dbReference type="ARBA" id="ARBA00012437"/>
    </source>
</evidence>
<protein>
    <recommendedName>
        <fullName evidence="4">rhamnogalacturonan endolyase</fullName>
        <ecNumber evidence="4">4.2.2.23</ecNumber>
    </recommendedName>
</protein>
<dbReference type="InterPro" id="IPR008979">
    <property type="entry name" value="Galactose-bd-like_sf"/>
</dbReference>
<dbReference type="AlphaFoldDB" id="A0AAD8HPE1"/>
<comment type="subcellular location">
    <subcellularLocation>
        <location evidence="2">Secreted</location>
    </subcellularLocation>
</comment>
<feature type="domain" description="Rhamnogalacturonan lyase" evidence="9">
    <location>
        <begin position="404"/>
        <end position="475"/>
    </location>
</feature>
<evidence type="ECO:0000313" key="11">
    <source>
        <dbReference type="Proteomes" id="UP001237642"/>
    </source>
</evidence>
<evidence type="ECO:0000256" key="7">
    <source>
        <dbReference type="ARBA" id="ARBA00023239"/>
    </source>
</evidence>
<reference evidence="10" key="2">
    <citation type="submission" date="2023-05" db="EMBL/GenBank/DDBJ databases">
        <authorList>
            <person name="Schelkunov M.I."/>
        </authorList>
    </citation>
    <scope>NUCLEOTIDE SEQUENCE</scope>
    <source>
        <strain evidence="10">Hsosn_3</strain>
        <tissue evidence="10">Leaf</tissue>
    </source>
</reference>
<dbReference type="InterPro" id="IPR010325">
    <property type="entry name" value="Rhamnogal_lyase"/>
</dbReference>
<dbReference type="EC" id="4.2.2.23" evidence="4"/>
<reference evidence="10" key="1">
    <citation type="submission" date="2023-02" db="EMBL/GenBank/DDBJ databases">
        <title>Genome of toxic invasive species Heracleum sosnowskyi carries increased number of genes despite the absence of recent whole-genome duplications.</title>
        <authorList>
            <person name="Schelkunov M."/>
            <person name="Shtratnikova V."/>
            <person name="Makarenko M."/>
            <person name="Klepikova A."/>
            <person name="Omelchenko D."/>
            <person name="Novikova G."/>
            <person name="Obukhova E."/>
            <person name="Bogdanov V."/>
            <person name="Penin A."/>
            <person name="Logacheva M."/>
        </authorList>
    </citation>
    <scope>NUCLEOTIDE SEQUENCE</scope>
    <source>
        <strain evidence="10">Hsosn_3</strain>
        <tissue evidence="10">Leaf</tissue>
    </source>
</reference>
<keyword evidence="6" id="KW-0732">Signal</keyword>
<dbReference type="GO" id="GO:0102210">
    <property type="term" value="F:rhamnogalacturonan endolyase activity"/>
    <property type="evidence" value="ECO:0007669"/>
    <property type="project" value="UniProtKB-EC"/>
</dbReference>
<comment type="catalytic activity">
    <reaction evidence="1">
        <text>Endotype eliminative cleavage of L-alpha-rhamnopyranosyl-(1-&gt;4)-alpha-D-galactopyranosyluronic acid bonds of rhamnogalacturonan I domains in ramified hairy regions of pectin leaving L-rhamnopyranose at the reducing end and 4-deoxy-4,5-unsaturated D-galactopyranosyluronic acid at the non-reducing end.</text>
        <dbReference type="EC" id="4.2.2.23"/>
    </reaction>
</comment>
<name>A0AAD8HPE1_9APIA</name>
<dbReference type="Gene3D" id="2.70.98.10">
    <property type="match status" value="1"/>
</dbReference>
<evidence type="ECO:0000259" key="9">
    <source>
        <dbReference type="Pfam" id="PF14686"/>
    </source>
</evidence>
<evidence type="ECO:0000256" key="3">
    <source>
        <dbReference type="ARBA" id="ARBA00010418"/>
    </source>
</evidence>
<dbReference type="SUPFAM" id="SSF74650">
    <property type="entry name" value="Galactose mutarotase-like"/>
    <property type="match status" value="1"/>
</dbReference>
<dbReference type="CDD" id="cd10320">
    <property type="entry name" value="RGL4_N"/>
    <property type="match status" value="1"/>
</dbReference>
<gene>
    <name evidence="10" type="ORF">POM88_036913</name>
</gene>
<dbReference type="EMBL" id="JAUIZM010000008">
    <property type="protein sequence ID" value="KAK1370821.1"/>
    <property type="molecule type" value="Genomic_DNA"/>
</dbReference>
<dbReference type="CDD" id="cd10317">
    <property type="entry name" value="RGL4_C"/>
    <property type="match status" value="1"/>
</dbReference>
<dbReference type="SUPFAM" id="SSF49785">
    <property type="entry name" value="Galactose-binding domain-like"/>
    <property type="match status" value="1"/>
</dbReference>